<protein>
    <submittedName>
        <fullName evidence="2">Neuropathy target esterase</fullName>
        <ecNumber evidence="2">3.1.1.5</ecNumber>
    </submittedName>
</protein>
<reference evidence="2 3" key="1">
    <citation type="submission" date="2023-11" db="EMBL/GenBank/DDBJ databases">
        <title>Halocaridina rubra genome assembly.</title>
        <authorList>
            <person name="Smith C."/>
        </authorList>
    </citation>
    <scope>NUCLEOTIDE SEQUENCE [LARGE SCALE GENOMIC DNA]</scope>
    <source>
        <strain evidence="2">EP-1</strain>
        <tissue evidence="2">Whole</tissue>
    </source>
</reference>
<keyword evidence="2" id="KW-0378">Hydrolase</keyword>
<proteinExistence type="predicted"/>
<dbReference type="GO" id="GO:0004622">
    <property type="term" value="F:phosphatidylcholine lysophospholipase activity"/>
    <property type="evidence" value="ECO:0007669"/>
    <property type="project" value="UniProtKB-EC"/>
</dbReference>
<comment type="caution">
    <text evidence="2">The sequence shown here is derived from an EMBL/GenBank/DDBJ whole genome shotgun (WGS) entry which is preliminary data.</text>
</comment>
<evidence type="ECO:0000313" key="2">
    <source>
        <dbReference type="EMBL" id="KAK7067159.1"/>
    </source>
</evidence>
<sequence>MAVRTQKLLILLHKDEGASPSGTVRWLNMRSWCQSHYHIQAPKRMFYKRPPAKIGICHQDL</sequence>
<dbReference type="Pfam" id="PF24179">
    <property type="entry name" value="NTE_Ploop"/>
    <property type="match status" value="1"/>
</dbReference>
<dbReference type="InterPro" id="IPR056556">
    <property type="entry name" value="NTE1_P-loop_dom"/>
</dbReference>
<feature type="domain" description="Lysophospholipase NTE1-like P-loop" evidence="1">
    <location>
        <begin position="1"/>
        <end position="54"/>
    </location>
</feature>
<accession>A0AAN8WVI0</accession>
<dbReference type="AlphaFoldDB" id="A0AAN8WVI0"/>
<dbReference type="EC" id="3.1.1.5" evidence="2"/>
<dbReference type="EMBL" id="JAXCGZ010018912">
    <property type="protein sequence ID" value="KAK7067159.1"/>
    <property type="molecule type" value="Genomic_DNA"/>
</dbReference>
<keyword evidence="3" id="KW-1185">Reference proteome</keyword>
<dbReference type="Proteomes" id="UP001381693">
    <property type="component" value="Unassembled WGS sequence"/>
</dbReference>
<organism evidence="2 3">
    <name type="scientific">Halocaridina rubra</name>
    <name type="common">Hawaiian red shrimp</name>
    <dbReference type="NCBI Taxonomy" id="373956"/>
    <lineage>
        <taxon>Eukaryota</taxon>
        <taxon>Metazoa</taxon>
        <taxon>Ecdysozoa</taxon>
        <taxon>Arthropoda</taxon>
        <taxon>Crustacea</taxon>
        <taxon>Multicrustacea</taxon>
        <taxon>Malacostraca</taxon>
        <taxon>Eumalacostraca</taxon>
        <taxon>Eucarida</taxon>
        <taxon>Decapoda</taxon>
        <taxon>Pleocyemata</taxon>
        <taxon>Caridea</taxon>
        <taxon>Atyoidea</taxon>
        <taxon>Atyidae</taxon>
        <taxon>Halocaridina</taxon>
    </lineage>
</organism>
<evidence type="ECO:0000313" key="3">
    <source>
        <dbReference type="Proteomes" id="UP001381693"/>
    </source>
</evidence>
<name>A0AAN8WVI0_HALRR</name>
<evidence type="ECO:0000259" key="1">
    <source>
        <dbReference type="Pfam" id="PF24179"/>
    </source>
</evidence>
<gene>
    <name evidence="2" type="primary">PNPLA6_3</name>
    <name evidence="2" type="ORF">SK128_015526</name>
</gene>